<evidence type="ECO:0000313" key="3">
    <source>
        <dbReference type="EMBL" id="MDS0281916.1"/>
    </source>
</evidence>
<dbReference type="EMBL" id="JAMQOS010000002">
    <property type="protein sequence ID" value="MDS0281916.1"/>
    <property type="molecule type" value="Genomic_DNA"/>
</dbReference>
<feature type="domain" description="UspA" evidence="2">
    <location>
        <begin position="1"/>
        <end position="141"/>
    </location>
</feature>
<evidence type="ECO:0000256" key="1">
    <source>
        <dbReference type="ARBA" id="ARBA00008791"/>
    </source>
</evidence>
<reference evidence="3 4" key="1">
    <citation type="submission" date="2022-06" db="EMBL/GenBank/DDBJ databases">
        <title>Halomicroarcula sp. a new haloarchaeum isolate from saline soil.</title>
        <authorList>
            <person name="Strakova D."/>
            <person name="Galisteo C."/>
            <person name="Sanchez-Porro C."/>
            <person name="Ventosa A."/>
        </authorList>
    </citation>
    <scope>NUCLEOTIDE SEQUENCE [LARGE SCALE GENOMIC DNA]</scope>
    <source>
        <strain evidence="3 4">S3CR25-11</strain>
    </source>
</reference>
<evidence type="ECO:0000259" key="2">
    <source>
        <dbReference type="Pfam" id="PF00582"/>
    </source>
</evidence>
<accession>A0ABU2FP13</accession>
<dbReference type="RefSeq" id="WP_310899752.1">
    <property type="nucleotide sequence ID" value="NZ_JAMQOS010000002.1"/>
</dbReference>
<dbReference type="SUPFAM" id="SSF52402">
    <property type="entry name" value="Adenine nucleotide alpha hydrolases-like"/>
    <property type="match status" value="1"/>
</dbReference>
<dbReference type="InterPro" id="IPR006015">
    <property type="entry name" value="Universal_stress_UspA"/>
</dbReference>
<dbReference type="Proteomes" id="UP001268864">
    <property type="component" value="Unassembled WGS sequence"/>
</dbReference>
<dbReference type="Gene3D" id="3.40.50.620">
    <property type="entry name" value="HUPs"/>
    <property type="match status" value="1"/>
</dbReference>
<comment type="similarity">
    <text evidence="1">Belongs to the universal stress protein A family.</text>
</comment>
<sequence>MTRRLLIPVDRSPQASAAVHHASEVHPEADLVLLNVVEYSESLTDPERGGRKQAEGWYASAREDAEALFEDLTADLDHDGDVTTVIRDGSPPGEIIDYLSDHDVDQVVIGSHGRTGATRILIGSVSESVARRSQVPVTIVH</sequence>
<protein>
    <submittedName>
        <fullName evidence="3">Universal stress protein</fullName>
    </submittedName>
</protein>
<evidence type="ECO:0000313" key="4">
    <source>
        <dbReference type="Proteomes" id="UP001268864"/>
    </source>
</evidence>
<dbReference type="CDD" id="cd00293">
    <property type="entry name" value="USP-like"/>
    <property type="match status" value="1"/>
</dbReference>
<proteinExistence type="inferred from homology"/>
<name>A0ABU2FP13_9EURY</name>
<dbReference type="InterPro" id="IPR014729">
    <property type="entry name" value="Rossmann-like_a/b/a_fold"/>
</dbReference>
<dbReference type="Pfam" id="PF00582">
    <property type="entry name" value="Usp"/>
    <property type="match status" value="1"/>
</dbReference>
<gene>
    <name evidence="3" type="ORF">NDI86_07250</name>
</gene>
<dbReference type="InterPro" id="IPR006016">
    <property type="entry name" value="UspA"/>
</dbReference>
<organism evidence="3 4">
    <name type="scientific">Haloarcula onubensis</name>
    <dbReference type="NCBI Taxonomy" id="2950539"/>
    <lineage>
        <taxon>Archaea</taxon>
        <taxon>Methanobacteriati</taxon>
        <taxon>Methanobacteriota</taxon>
        <taxon>Stenosarchaea group</taxon>
        <taxon>Halobacteria</taxon>
        <taxon>Halobacteriales</taxon>
        <taxon>Haloarculaceae</taxon>
        <taxon>Haloarcula</taxon>
    </lineage>
</organism>
<dbReference type="PANTHER" id="PTHR46268:SF24">
    <property type="entry name" value="UNIVERSAL STRESS PROTEIN"/>
    <property type="match status" value="1"/>
</dbReference>
<dbReference type="PRINTS" id="PR01438">
    <property type="entry name" value="UNVRSLSTRESS"/>
</dbReference>
<dbReference type="PANTHER" id="PTHR46268">
    <property type="entry name" value="STRESS RESPONSE PROTEIN NHAX"/>
    <property type="match status" value="1"/>
</dbReference>
<comment type="caution">
    <text evidence="3">The sequence shown here is derived from an EMBL/GenBank/DDBJ whole genome shotgun (WGS) entry which is preliminary data.</text>
</comment>
<keyword evidence="4" id="KW-1185">Reference proteome</keyword>